<dbReference type="InterPro" id="IPR004799">
    <property type="entry name" value="Periplasmic_diS_OxRdtase_DsbE"/>
</dbReference>
<dbReference type="NCBIfam" id="TIGR00385">
    <property type="entry name" value="dsbE"/>
    <property type="match status" value="1"/>
</dbReference>
<dbReference type="PANTHER" id="PTHR42852">
    <property type="entry name" value="THIOL:DISULFIDE INTERCHANGE PROTEIN DSBE"/>
    <property type="match status" value="1"/>
</dbReference>
<dbReference type="PROSITE" id="PS51352">
    <property type="entry name" value="THIOREDOXIN_2"/>
    <property type="match status" value="1"/>
</dbReference>
<evidence type="ECO:0000256" key="3">
    <source>
        <dbReference type="ARBA" id="ARBA00022748"/>
    </source>
</evidence>
<keyword evidence="6" id="KW-1133">Transmembrane helix</keyword>
<keyword evidence="5" id="KW-0676">Redox-active center</keyword>
<dbReference type="EMBL" id="QOQD01000001">
    <property type="protein sequence ID" value="RCL74652.1"/>
    <property type="molecule type" value="Genomic_DNA"/>
</dbReference>
<keyword evidence="6" id="KW-0472">Membrane</keyword>
<dbReference type="InterPro" id="IPR036249">
    <property type="entry name" value="Thioredoxin-like_sf"/>
</dbReference>
<comment type="caution">
    <text evidence="8">The sequence shown here is derived from an EMBL/GenBank/DDBJ whole genome shotgun (WGS) entry which is preliminary data.</text>
</comment>
<dbReference type="InterPro" id="IPR013740">
    <property type="entry name" value="Redoxin"/>
</dbReference>
<feature type="transmembrane region" description="Helical" evidence="6">
    <location>
        <begin position="7"/>
        <end position="28"/>
    </location>
</feature>
<dbReference type="GO" id="GO:0017004">
    <property type="term" value="P:cytochrome complex assembly"/>
    <property type="evidence" value="ECO:0007669"/>
    <property type="project" value="UniProtKB-KW"/>
</dbReference>
<evidence type="ECO:0000313" key="8">
    <source>
        <dbReference type="EMBL" id="RCL74652.1"/>
    </source>
</evidence>
<evidence type="ECO:0000256" key="2">
    <source>
        <dbReference type="ARBA" id="ARBA00007758"/>
    </source>
</evidence>
<dbReference type="SUPFAM" id="SSF52833">
    <property type="entry name" value="Thioredoxin-like"/>
    <property type="match status" value="1"/>
</dbReference>
<dbReference type="Pfam" id="PF08534">
    <property type="entry name" value="Redoxin"/>
    <property type="match status" value="1"/>
</dbReference>
<keyword evidence="3" id="KW-0201">Cytochrome c-type biogenesis</keyword>
<gene>
    <name evidence="8" type="ORF">DBW71_00465</name>
</gene>
<name>A0A368DS42_9PROT</name>
<reference evidence="8 9" key="1">
    <citation type="journal article" date="2018" name="Microbiome">
        <title>Fine metagenomic profile of the Mediterranean stratified and mixed water columns revealed by assembly and recruitment.</title>
        <authorList>
            <person name="Haro-Moreno J.M."/>
            <person name="Lopez-Perez M."/>
            <person name="De La Torre J.R."/>
            <person name="Picazo A."/>
            <person name="Camacho A."/>
            <person name="Rodriguez-Valera F."/>
        </authorList>
    </citation>
    <scope>NUCLEOTIDE SEQUENCE [LARGE SCALE GENOMIC DNA]</scope>
    <source>
        <strain evidence="8">MED-G57</strain>
    </source>
</reference>
<dbReference type="InterPro" id="IPR013766">
    <property type="entry name" value="Thioredoxin_domain"/>
</dbReference>
<dbReference type="Proteomes" id="UP000253570">
    <property type="component" value="Unassembled WGS sequence"/>
</dbReference>
<evidence type="ECO:0000313" key="9">
    <source>
        <dbReference type="Proteomes" id="UP000253570"/>
    </source>
</evidence>
<dbReference type="AlphaFoldDB" id="A0A368DS42"/>
<evidence type="ECO:0000256" key="5">
    <source>
        <dbReference type="ARBA" id="ARBA00023284"/>
    </source>
</evidence>
<evidence type="ECO:0000259" key="7">
    <source>
        <dbReference type="PROSITE" id="PS51352"/>
    </source>
</evidence>
<dbReference type="InterPro" id="IPR017937">
    <property type="entry name" value="Thioredoxin_CS"/>
</dbReference>
<feature type="domain" description="Thioredoxin" evidence="7">
    <location>
        <begin position="39"/>
        <end position="182"/>
    </location>
</feature>
<evidence type="ECO:0000256" key="1">
    <source>
        <dbReference type="ARBA" id="ARBA00004196"/>
    </source>
</evidence>
<organism evidence="8 9">
    <name type="scientific">PS1 clade bacterium</name>
    <dbReference type="NCBI Taxonomy" id="2175152"/>
    <lineage>
        <taxon>Bacteria</taxon>
        <taxon>Pseudomonadati</taxon>
        <taxon>Pseudomonadota</taxon>
        <taxon>Alphaproteobacteria</taxon>
        <taxon>PS1 clade</taxon>
    </lineage>
</organism>
<dbReference type="GO" id="GO:0015036">
    <property type="term" value="F:disulfide oxidoreductase activity"/>
    <property type="evidence" value="ECO:0007669"/>
    <property type="project" value="InterPro"/>
</dbReference>
<sequence>MSNKKKFIIYFSFIASIIILVIFFYSSLSTEKNRDIRSVFVGKEFPNINYPPKVIEGIKYEGFSKEDLMYNRLSVINIWASWCTPCRAEHEYLIELRDASIPIYGINYKDKIANAKLFLDELGNPYKAIGFDLDGMSAINLGVYGIPETFLVDRNGIVINKYIGPVTRIEADEIKSIFAENL</sequence>
<dbReference type="Gene3D" id="3.40.30.10">
    <property type="entry name" value="Glutaredoxin"/>
    <property type="match status" value="1"/>
</dbReference>
<accession>A0A368DS42</accession>
<dbReference type="PROSITE" id="PS00194">
    <property type="entry name" value="THIOREDOXIN_1"/>
    <property type="match status" value="1"/>
</dbReference>
<comment type="subcellular location">
    <subcellularLocation>
        <location evidence="1">Cell envelope</location>
    </subcellularLocation>
</comment>
<dbReference type="GO" id="GO:0030288">
    <property type="term" value="C:outer membrane-bounded periplasmic space"/>
    <property type="evidence" value="ECO:0007669"/>
    <property type="project" value="InterPro"/>
</dbReference>
<dbReference type="PANTHER" id="PTHR42852:SF6">
    <property type="entry name" value="THIOL:DISULFIDE INTERCHANGE PROTEIN DSBE"/>
    <property type="match status" value="1"/>
</dbReference>
<protein>
    <submittedName>
        <fullName evidence="8">DsbE family thiol:disulfide interchange protein</fullName>
    </submittedName>
</protein>
<dbReference type="InterPro" id="IPR050553">
    <property type="entry name" value="Thioredoxin_ResA/DsbE_sf"/>
</dbReference>
<keyword evidence="6" id="KW-0812">Transmembrane</keyword>
<comment type="similarity">
    <text evidence="2">Belongs to the thioredoxin family. DsbE subfamily.</text>
</comment>
<evidence type="ECO:0000256" key="4">
    <source>
        <dbReference type="ARBA" id="ARBA00023157"/>
    </source>
</evidence>
<keyword evidence="4" id="KW-1015">Disulfide bond</keyword>
<proteinExistence type="inferred from homology"/>
<evidence type="ECO:0000256" key="6">
    <source>
        <dbReference type="SAM" id="Phobius"/>
    </source>
</evidence>